<reference evidence="1 2" key="1">
    <citation type="submission" date="2022-10" db="EMBL/GenBank/DDBJ databases">
        <title>The complete genomes of actinobacterial strains from the NBC collection.</title>
        <authorList>
            <person name="Joergensen T.S."/>
            <person name="Alvarez Arevalo M."/>
            <person name="Sterndorff E.B."/>
            <person name="Faurdal D."/>
            <person name="Vuksanovic O."/>
            <person name="Mourched A.-S."/>
            <person name="Charusanti P."/>
            <person name="Shaw S."/>
            <person name="Blin K."/>
            <person name="Weber T."/>
        </authorList>
    </citation>
    <scope>NUCLEOTIDE SEQUENCE [LARGE SCALE GENOMIC DNA]</scope>
    <source>
        <strain evidence="1 2">NBC 01753</strain>
    </source>
</reference>
<dbReference type="Proteomes" id="UP001335325">
    <property type="component" value="Chromosome"/>
</dbReference>
<protein>
    <recommendedName>
        <fullName evidence="3">Chitinase</fullName>
    </recommendedName>
</protein>
<dbReference type="EMBL" id="CP109134">
    <property type="protein sequence ID" value="WSD09831.1"/>
    <property type="molecule type" value="Genomic_DNA"/>
</dbReference>
<gene>
    <name evidence="1" type="ORF">OIE73_31595</name>
</gene>
<evidence type="ECO:0008006" key="3">
    <source>
        <dbReference type="Google" id="ProtNLM"/>
    </source>
</evidence>
<keyword evidence="2" id="KW-1185">Reference proteome</keyword>
<dbReference type="GeneID" id="91547215"/>
<evidence type="ECO:0000313" key="2">
    <source>
        <dbReference type="Proteomes" id="UP001335325"/>
    </source>
</evidence>
<dbReference type="RefSeq" id="WP_326755565.1">
    <property type="nucleotide sequence ID" value="NZ_CP109134.1"/>
</dbReference>
<proteinExistence type="predicted"/>
<sequence>MSAGEWTGPAEGSYKFQTTQVTQGGHCCLNVGVVYGDTTKADS</sequence>
<accession>A0ABZ1GXD6</accession>
<name>A0ABZ1GXD6_9ACTN</name>
<evidence type="ECO:0000313" key="1">
    <source>
        <dbReference type="EMBL" id="WSD09831.1"/>
    </source>
</evidence>
<organism evidence="1 2">
    <name type="scientific">Streptomyces hirsutus</name>
    <dbReference type="NCBI Taxonomy" id="35620"/>
    <lineage>
        <taxon>Bacteria</taxon>
        <taxon>Bacillati</taxon>
        <taxon>Actinomycetota</taxon>
        <taxon>Actinomycetes</taxon>
        <taxon>Kitasatosporales</taxon>
        <taxon>Streptomycetaceae</taxon>
        <taxon>Streptomyces</taxon>
    </lineage>
</organism>